<accession>A0A067MH49</accession>
<dbReference type="InParanoid" id="A0A067MH49"/>
<gene>
    <name evidence="1" type="ORF">BOTBODRAFT_302296</name>
</gene>
<evidence type="ECO:0000313" key="1">
    <source>
        <dbReference type="EMBL" id="KDQ15113.1"/>
    </source>
</evidence>
<dbReference type="Proteomes" id="UP000027195">
    <property type="component" value="Unassembled WGS sequence"/>
</dbReference>
<dbReference type="HOGENOM" id="CLU_2922316_0_0_1"/>
<proteinExistence type="predicted"/>
<protein>
    <submittedName>
        <fullName evidence="1">Uncharacterized protein</fullName>
    </submittedName>
</protein>
<dbReference type="AlphaFoldDB" id="A0A067MH49"/>
<reference evidence="2" key="1">
    <citation type="journal article" date="2014" name="Proc. Natl. Acad. Sci. U.S.A.">
        <title>Extensive sampling of basidiomycete genomes demonstrates inadequacy of the white-rot/brown-rot paradigm for wood decay fungi.</title>
        <authorList>
            <person name="Riley R."/>
            <person name="Salamov A.A."/>
            <person name="Brown D.W."/>
            <person name="Nagy L.G."/>
            <person name="Floudas D."/>
            <person name="Held B.W."/>
            <person name="Levasseur A."/>
            <person name="Lombard V."/>
            <person name="Morin E."/>
            <person name="Otillar R."/>
            <person name="Lindquist E.A."/>
            <person name="Sun H."/>
            <person name="LaButti K.M."/>
            <person name="Schmutz J."/>
            <person name="Jabbour D."/>
            <person name="Luo H."/>
            <person name="Baker S.E."/>
            <person name="Pisabarro A.G."/>
            <person name="Walton J.D."/>
            <person name="Blanchette R.A."/>
            <person name="Henrissat B."/>
            <person name="Martin F."/>
            <person name="Cullen D."/>
            <person name="Hibbett D.S."/>
            <person name="Grigoriev I.V."/>
        </authorList>
    </citation>
    <scope>NUCLEOTIDE SEQUENCE [LARGE SCALE GENOMIC DNA]</scope>
    <source>
        <strain evidence="2">FD-172 SS1</strain>
    </source>
</reference>
<organism evidence="1 2">
    <name type="scientific">Botryobasidium botryosum (strain FD-172 SS1)</name>
    <dbReference type="NCBI Taxonomy" id="930990"/>
    <lineage>
        <taxon>Eukaryota</taxon>
        <taxon>Fungi</taxon>
        <taxon>Dikarya</taxon>
        <taxon>Basidiomycota</taxon>
        <taxon>Agaricomycotina</taxon>
        <taxon>Agaricomycetes</taxon>
        <taxon>Cantharellales</taxon>
        <taxon>Botryobasidiaceae</taxon>
        <taxon>Botryobasidium</taxon>
    </lineage>
</organism>
<sequence>MGRARIDALLLRSGAVVDLFGEFDGGDTSKAMASMAPGLVILLPNISAYTPNVLADINLFG</sequence>
<name>A0A067MH49_BOTB1</name>
<dbReference type="EMBL" id="KL198034">
    <property type="protein sequence ID" value="KDQ15113.1"/>
    <property type="molecule type" value="Genomic_DNA"/>
</dbReference>
<keyword evidence="2" id="KW-1185">Reference proteome</keyword>
<evidence type="ECO:0000313" key="2">
    <source>
        <dbReference type="Proteomes" id="UP000027195"/>
    </source>
</evidence>